<proteinExistence type="predicted"/>
<feature type="domain" description="SLC26A/SulP transporter" evidence="6">
    <location>
        <begin position="22"/>
        <end position="395"/>
    </location>
</feature>
<feature type="transmembrane region" description="Helical" evidence="5">
    <location>
        <begin position="342"/>
        <end position="371"/>
    </location>
</feature>
<sequence length="530" mass="57784">MNKNTIVSPKTGFPGLKQNWKVDMPSGFMVFLLALPLSLGIAKASGFPASMGVLTAMVGGLFTVFFKVSELTIKGPAAGLITICSGAVLEFGGSEQGWKIATAAIMVAAVIQIAFALLKLGSLSDFFPHSAVHGMLAAIGIIIIAKQIPVLLGDDPAIYKGEGPIELILDIPNFITHAHWHIAVVGILGVLIMFGLPMIGIKFLKKVPAPMVVLLLAIPLSVFWHFNETEPDYSLVSIGDFWGSLGFNFDFSMIATGTFWKYVFMFLFVNSLESLLTVKAVDNLDPYKRTSSYNGDLMGVGSGNFISGMLGGLPMISEVVRSSANIGFGAKTKWSNFFHGGFLLLAMIFVIPLIELIPNAALAAMLIFAGYRLAAPREFLHTYHIGKEQLVIFLTTIIVTLAEDLLMGIAAGILVKFLIHIYNGASLKSLFKVNYDLDKSDHFYHIKVYDAAVFSNLIGYKKLVTSFPEKFQIKIDFSAAKLVDHSFMAFITHFKNEYNDKGGDFQIIGFDNHDSLSDHPLSTKKLTPSN</sequence>
<feature type="transmembrane region" description="Helical" evidence="5">
    <location>
        <begin position="47"/>
        <end position="65"/>
    </location>
</feature>
<keyword evidence="8" id="KW-1185">Reference proteome</keyword>
<evidence type="ECO:0000259" key="6">
    <source>
        <dbReference type="Pfam" id="PF00916"/>
    </source>
</evidence>
<feature type="transmembrane region" description="Helical" evidence="5">
    <location>
        <begin position="207"/>
        <end position="226"/>
    </location>
</feature>
<dbReference type="Proteomes" id="UP001236663">
    <property type="component" value="Unassembled WGS sequence"/>
</dbReference>
<protein>
    <submittedName>
        <fullName evidence="7">SulP family inorganic anion transporter</fullName>
    </submittedName>
</protein>
<comment type="caution">
    <text evidence="7">The sequence shown here is derived from an EMBL/GenBank/DDBJ whole genome shotgun (WGS) entry which is preliminary data.</text>
</comment>
<comment type="subcellular location">
    <subcellularLocation>
        <location evidence="1">Membrane</location>
        <topology evidence="1">Multi-pass membrane protein</topology>
    </subcellularLocation>
</comment>
<feature type="transmembrane region" description="Helical" evidence="5">
    <location>
        <begin position="100"/>
        <end position="118"/>
    </location>
</feature>
<feature type="transmembrane region" description="Helical" evidence="5">
    <location>
        <begin position="391"/>
        <end position="419"/>
    </location>
</feature>
<keyword evidence="3 5" id="KW-1133">Transmembrane helix</keyword>
<organism evidence="7 8">
    <name type="scientific">Cyclobacterium jeungdonense</name>
    <dbReference type="NCBI Taxonomy" id="708087"/>
    <lineage>
        <taxon>Bacteria</taxon>
        <taxon>Pseudomonadati</taxon>
        <taxon>Bacteroidota</taxon>
        <taxon>Cytophagia</taxon>
        <taxon>Cytophagales</taxon>
        <taxon>Cyclobacteriaceae</taxon>
        <taxon>Cyclobacterium</taxon>
    </lineage>
</organism>
<evidence type="ECO:0000256" key="3">
    <source>
        <dbReference type="ARBA" id="ARBA00022989"/>
    </source>
</evidence>
<dbReference type="InterPro" id="IPR001902">
    <property type="entry name" value="SLC26A/SulP_fam"/>
</dbReference>
<name>A0ABT8C5J2_9BACT</name>
<dbReference type="RefSeq" id="WP_163385152.1">
    <property type="nucleotide sequence ID" value="NZ_JAUFQS010000006.1"/>
</dbReference>
<feature type="transmembrane region" description="Helical" evidence="5">
    <location>
        <begin position="130"/>
        <end position="152"/>
    </location>
</feature>
<evidence type="ECO:0000256" key="1">
    <source>
        <dbReference type="ARBA" id="ARBA00004141"/>
    </source>
</evidence>
<accession>A0ABT8C5J2</accession>
<feature type="transmembrane region" description="Helical" evidence="5">
    <location>
        <begin position="20"/>
        <end position="41"/>
    </location>
</feature>
<evidence type="ECO:0000256" key="4">
    <source>
        <dbReference type="ARBA" id="ARBA00023136"/>
    </source>
</evidence>
<evidence type="ECO:0000313" key="8">
    <source>
        <dbReference type="Proteomes" id="UP001236663"/>
    </source>
</evidence>
<feature type="transmembrane region" description="Helical" evidence="5">
    <location>
        <begin position="246"/>
        <end position="269"/>
    </location>
</feature>
<reference evidence="8" key="1">
    <citation type="journal article" date="2019" name="Int. J. Syst. Evol. Microbiol.">
        <title>The Global Catalogue of Microorganisms (GCM) 10K type strain sequencing project: providing services to taxonomists for standard genome sequencing and annotation.</title>
        <authorList>
            <consortium name="The Broad Institute Genomics Platform"/>
            <consortium name="The Broad Institute Genome Sequencing Center for Infectious Disease"/>
            <person name="Wu L."/>
            <person name="Ma J."/>
        </authorList>
    </citation>
    <scope>NUCLEOTIDE SEQUENCE [LARGE SCALE GENOMIC DNA]</scope>
    <source>
        <strain evidence="8">CECT 7706</strain>
    </source>
</reference>
<evidence type="ECO:0000313" key="7">
    <source>
        <dbReference type="EMBL" id="MDN3687576.1"/>
    </source>
</evidence>
<dbReference type="Pfam" id="PF00916">
    <property type="entry name" value="Sulfate_transp"/>
    <property type="match status" value="1"/>
</dbReference>
<keyword evidence="4 5" id="KW-0472">Membrane</keyword>
<feature type="transmembrane region" description="Helical" evidence="5">
    <location>
        <begin position="178"/>
        <end position="200"/>
    </location>
</feature>
<dbReference type="EMBL" id="JAUFQS010000006">
    <property type="protein sequence ID" value="MDN3687576.1"/>
    <property type="molecule type" value="Genomic_DNA"/>
</dbReference>
<evidence type="ECO:0000256" key="5">
    <source>
        <dbReference type="SAM" id="Phobius"/>
    </source>
</evidence>
<dbReference type="PANTHER" id="PTHR11814">
    <property type="entry name" value="SULFATE TRANSPORTER"/>
    <property type="match status" value="1"/>
</dbReference>
<gene>
    <name evidence="7" type="ORF">QWZ15_07040</name>
</gene>
<evidence type="ECO:0000256" key="2">
    <source>
        <dbReference type="ARBA" id="ARBA00022692"/>
    </source>
</evidence>
<keyword evidence="2 5" id="KW-0812">Transmembrane</keyword>
<dbReference type="InterPro" id="IPR011547">
    <property type="entry name" value="SLC26A/SulP_dom"/>
</dbReference>